<gene>
    <name evidence="2" type="ORF">MetMK1DRAFT_00006470</name>
</gene>
<dbReference type="GO" id="GO:0003676">
    <property type="term" value="F:nucleic acid binding"/>
    <property type="evidence" value="ECO:0007669"/>
    <property type="project" value="InterPro"/>
</dbReference>
<dbReference type="GO" id="GO:0004523">
    <property type="term" value="F:RNA-DNA hybrid ribonuclease activity"/>
    <property type="evidence" value="ECO:0007669"/>
    <property type="project" value="InterPro"/>
</dbReference>
<dbReference type="InterPro" id="IPR002156">
    <property type="entry name" value="RNaseH_domain"/>
</dbReference>
<dbReference type="CDD" id="cd09279">
    <property type="entry name" value="RNase_HI_like"/>
    <property type="match status" value="1"/>
</dbReference>
<dbReference type="Proteomes" id="UP000003980">
    <property type="component" value="Unassembled WGS sequence"/>
</dbReference>
<dbReference type="Gene3D" id="3.30.420.10">
    <property type="entry name" value="Ribonuclease H-like superfamily/Ribonuclease H"/>
    <property type="match status" value="1"/>
</dbReference>
<dbReference type="HOGENOM" id="CLU_095977_0_0_2"/>
<evidence type="ECO:0000313" key="3">
    <source>
        <dbReference type="Proteomes" id="UP000003980"/>
    </source>
</evidence>
<accession>H2C1M4</accession>
<dbReference type="STRING" id="671065.MetMK1DRAFT_00006470"/>
<dbReference type="SUPFAM" id="SSF53098">
    <property type="entry name" value="Ribonuclease H-like"/>
    <property type="match status" value="1"/>
</dbReference>
<dbReference type="PANTHER" id="PTHR46387">
    <property type="entry name" value="POLYNUCLEOTIDYL TRANSFERASE, RIBONUCLEASE H-LIKE SUPERFAMILY PROTEIN"/>
    <property type="match status" value="1"/>
</dbReference>
<dbReference type="EMBL" id="JH597761">
    <property type="protein sequence ID" value="EHP70145.1"/>
    <property type="molecule type" value="Genomic_DNA"/>
</dbReference>
<feature type="domain" description="RNase H type-1" evidence="1">
    <location>
        <begin position="1"/>
        <end position="141"/>
    </location>
</feature>
<protein>
    <submittedName>
        <fullName evidence="2">Ribonuclease HI</fullName>
    </submittedName>
</protein>
<organism evidence="2 3">
    <name type="scientific">Metallosphaera yellowstonensis MK1</name>
    <dbReference type="NCBI Taxonomy" id="671065"/>
    <lineage>
        <taxon>Archaea</taxon>
        <taxon>Thermoproteota</taxon>
        <taxon>Thermoprotei</taxon>
        <taxon>Sulfolobales</taxon>
        <taxon>Sulfolobaceae</taxon>
        <taxon>Metallosphaera</taxon>
    </lineage>
</organism>
<sequence length="171" mass="19506">MSVIAYFDGLCEPKNPRGIATFGYVIYLKEKKLRGYGLAAKPFSKDSTNNVAEYMGVICLMEELSRLNVRGSVVRGDSQLVIRQLRGEYKVKAPRIRPLYERASELARRLEVTFQWVPREENEEADKLSRVAYELVRKGIIRSVGCGEVHGEDERVQEEITHAVADSFHEL</sequence>
<evidence type="ECO:0000259" key="1">
    <source>
        <dbReference type="PROSITE" id="PS50879"/>
    </source>
</evidence>
<dbReference type="RefSeq" id="WP_009070601.1">
    <property type="nucleotide sequence ID" value="NZ_JH597761.1"/>
</dbReference>
<dbReference type="AlphaFoldDB" id="H2C1M4"/>
<dbReference type="NCBIfam" id="NF041175">
    <property type="entry name" value="RNAseHI_Thmprot"/>
    <property type="match status" value="1"/>
</dbReference>
<name>H2C1M4_9CREN</name>
<dbReference type="InterPro" id="IPR036397">
    <property type="entry name" value="RNaseH_sf"/>
</dbReference>
<dbReference type="InterPro" id="IPR053576">
    <property type="entry name" value="RNase_HI-like"/>
</dbReference>
<dbReference type="InterPro" id="IPR012337">
    <property type="entry name" value="RNaseH-like_sf"/>
</dbReference>
<dbReference type="PROSITE" id="PS50879">
    <property type="entry name" value="RNASE_H_1"/>
    <property type="match status" value="1"/>
</dbReference>
<dbReference type="PANTHER" id="PTHR46387:SF2">
    <property type="entry name" value="RIBONUCLEASE HI"/>
    <property type="match status" value="1"/>
</dbReference>
<dbReference type="eggNOG" id="arCOG02942">
    <property type="taxonomic scope" value="Archaea"/>
</dbReference>
<proteinExistence type="predicted"/>
<dbReference type="Pfam" id="PF13456">
    <property type="entry name" value="RVT_3"/>
    <property type="match status" value="1"/>
</dbReference>
<evidence type="ECO:0000313" key="2">
    <source>
        <dbReference type="EMBL" id="EHP70145.1"/>
    </source>
</evidence>
<reference evidence="2 3" key="1">
    <citation type="submission" date="2012-01" db="EMBL/GenBank/DDBJ databases">
        <title>Improved High-Quality Draft sequence of Metallosphaera yellowstonensis MK1.</title>
        <authorList>
            <consortium name="US DOE Joint Genome Institute"/>
            <person name="Lucas S."/>
            <person name="Han J."/>
            <person name="Cheng J.-F."/>
            <person name="Goodwin L."/>
            <person name="Pitluck S."/>
            <person name="Peters L."/>
            <person name="Teshima H."/>
            <person name="Detter J.C."/>
            <person name="Han C."/>
            <person name="Tapia R."/>
            <person name="Land M."/>
            <person name="Hauser L."/>
            <person name="Kyrpides N."/>
            <person name="Kozubal M."/>
            <person name="Macur R.E."/>
            <person name="Jay Z."/>
            <person name="Inskeep W."/>
            <person name="Woyke T."/>
        </authorList>
    </citation>
    <scope>NUCLEOTIDE SEQUENCE [LARGE SCALE GENOMIC DNA]</scope>
    <source>
        <strain evidence="2 3">MK1</strain>
    </source>
</reference>
<keyword evidence="3" id="KW-1185">Reference proteome</keyword>
<dbReference type="OrthoDB" id="52651at2157"/>